<protein>
    <submittedName>
        <fullName evidence="1">Uncharacterized protein</fullName>
    </submittedName>
</protein>
<gene>
    <name evidence="1" type="ORF">M378DRAFT_24209</name>
</gene>
<evidence type="ECO:0000313" key="2">
    <source>
        <dbReference type="Proteomes" id="UP000054549"/>
    </source>
</evidence>
<name>A0A0C2X7C5_AMAMK</name>
<dbReference type="HOGENOM" id="CLU_2399206_0_0_1"/>
<dbReference type="EMBL" id="KN818244">
    <property type="protein sequence ID" value="KIL65201.1"/>
    <property type="molecule type" value="Genomic_DNA"/>
</dbReference>
<dbReference type="Proteomes" id="UP000054549">
    <property type="component" value="Unassembled WGS sequence"/>
</dbReference>
<dbReference type="InParanoid" id="A0A0C2X7C5"/>
<accession>A0A0C2X7C5</accession>
<organism evidence="1 2">
    <name type="scientific">Amanita muscaria (strain Koide BX008)</name>
    <dbReference type="NCBI Taxonomy" id="946122"/>
    <lineage>
        <taxon>Eukaryota</taxon>
        <taxon>Fungi</taxon>
        <taxon>Dikarya</taxon>
        <taxon>Basidiomycota</taxon>
        <taxon>Agaricomycotina</taxon>
        <taxon>Agaricomycetes</taxon>
        <taxon>Agaricomycetidae</taxon>
        <taxon>Agaricales</taxon>
        <taxon>Pluteineae</taxon>
        <taxon>Amanitaceae</taxon>
        <taxon>Amanita</taxon>
    </lineage>
</organism>
<reference evidence="1 2" key="1">
    <citation type="submission" date="2014-04" db="EMBL/GenBank/DDBJ databases">
        <title>Evolutionary Origins and Diversification of the Mycorrhizal Mutualists.</title>
        <authorList>
            <consortium name="DOE Joint Genome Institute"/>
            <consortium name="Mycorrhizal Genomics Consortium"/>
            <person name="Kohler A."/>
            <person name="Kuo A."/>
            <person name="Nagy L.G."/>
            <person name="Floudas D."/>
            <person name="Copeland A."/>
            <person name="Barry K.W."/>
            <person name="Cichocki N."/>
            <person name="Veneault-Fourrey C."/>
            <person name="LaButti K."/>
            <person name="Lindquist E.A."/>
            <person name="Lipzen A."/>
            <person name="Lundell T."/>
            <person name="Morin E."/>
            <person name="Murat C."/>
            <person name="Riley R."/>
            <person name="Ohm R."/>
            <person name="Sun H."/>
            <person name="Tunlid A."/>
            <person name="Henrissat B."/>
            <person name="Grigoriev I.V."/>
            <person name="Hibbett D.S."/>
            <person name="Martin F."/>
        </authorList>
    </citation>
    <scope>NUCLEOTIDE SEQUENCE [LARGE SCALE GENOMIC DNA]</scope>
    <source>
        <strain evidence="1 2">Koide BX008</strain>
    </source>
</reference>
<keyword evidence="2" id="KW-1185">Reference proteome</keyword>
<dbReference type="OrthoDB" id="2977329at2759"/>
<dbReference type="AlphaFoldDB" id="A0A0C2X7C5"/>
<evidence type="ECO:0000313" key="1">
    <source>
        <dbReference type="EMBL" id="KIL65201.1"/>
    </source>
</evidence>
<sequence length="93" mass="10296">MDELSSSVQGTSSAGAWSQLTDDETLKSYSLVCRPFRPSAQKMLFGSIVVVLVNADDDNGPSQPINLVLIVEQAPYLIEYTQWPFDLSSTRLR</sequence>
<proteinExistence type="predicted"/>